<feature type="transmembrane region" description="Helical" evidence="8">
    <location>
        <begin position="59"/>
        <end position="79"/>
    </location>
</feature>
<evidence type="ECO:0000256" key="3">
    <source>
        <dbReference type="ARBA" id="ARBA00022618"/>
    </source>
</evidence>
<sequence>MKKEQKPGAHDPLQLLNIWRSYQLKRWKKERRKRLKPGRPTISNQLPQFKEQRSAKTKWRLAVLLVVFTVGTVISLYFMSPSSDIQQLAVSGTKSVPDQQVINASQISLGDNVLWQLMHEKETKQRIQTKLPKIKQVNIKVVQYNQINLSVSEYQTVGYLVREKQYYPILENGQILKTKMTQSLGSSPVYSGFKNDKYLKQGLKLYRDFPKSIQSAVSEIRLTAGNNNPYQIHLYMNDGNEVIGDLRTLATKIKYYPVLVKQMKGKGQLDLEVGAYSKLFETSK</sequence>
<keyword evidence="6 8" id="KW-0472">Membrane</keyword>
<dbReference type="PROSITE" id="PS51779">
    <property type="entry name" value="POTRA"/>
    <property type="match status" value="1"/>
</dbReference>
<keyword evidence="4 8" id="KW-0812">Transmembrane</keyword>
<dbReference type="Pfam" id="PF08478">
    <property type="entry name" value="POTRA_1"/>
    <property type="match status" value="1"/>
</dbReference>
<accession>A0A2N9DUV4</accession>
<dbReference type="InterPro" id="IPR050487">
    <property type="entry name" value="FtsQ_DivIB"/>
</dbReference>
<keyword evidence="5 8" id="KW-1133">Transmembrane helix</keyword>
<evidence type="ECO:0000256" key="9">
    <source>
        <dbReference type="SAM" id="MobiDB-lite"/>
    </source>
</evidence>
<evidence type="ECO:0000256" key="5">
    <source>
        <dbReference type="ARBA" id="ARBA00022989"/>
    </source>
</evidence>
<gene>
    <name evidence="11" type="primary">ftsQ</name>
    <name evidence="8" type="synonym">divIB</name>
    <name evidence="11" type="ORF">LFUMFP_210064</name>
</gene>
<evidence type="ECO:0000256" key="1">
    <source>
        <dbReference type="ARBA" id="ARBA00004370"/>
    </source>
</evidence>
<evidence type="ECO:0000256" key="7">
    <source>
        <dbReference type="ARBA" id="ARBA00023306"/>
    </source>
</evidence>
<dbReference type="PANTHER" id="PTHR37820">
    <property type="entry name" value="CELL DIVISION PROTEIN DIVIB"/>
    <property type="match status" value="1"/>
</dbReference>
<comment type="similarity">
    <text evidence="8">Belongs to the FtsQ/DivIB family. DivIB subfamily.</text>
</comment>
<keyword evidence="3 8" id="KW-0132">Cell division</keyword>
<evidence type="ECO:0000256" key="8">
    <source>
        <dbReference type="HAMAP-Rule" id="MF_00912"/>
    </source>
</evidence>
<reference evidence="11" key="1">
    <citation type="submission" date="2018-01" db="EMBL/GenBank/DDBJ databases">
        <authorList>
            <person name="Chaillou S."/>
        </authorList>
    </citation>
    <scope>NUCLEOTIDE SEQUENCE [LARGE SCALE GENOMIC DNA]</scope>
    <source>
        <strain evidence="11">MFPC41A2801</strain>
    </source>
</reference>
<keyword evidence="12" id="KW-1185">Reference proteome</keyword>
<name>A0A2N9DUV4_9LACO</name>
<dbReference type="InterPro" id="IPR013685">
    <property type="entry name" value="POTRA_FtsQ_type"/>
</dbReference>
<dbReference type="Proteomes" id="UP000238739">
    <property type="component" value="Unassembled WGS sequence"/>
</dbReference>
<evidence type="ECO:0000256" key="4">
    <source>
        <dbReference type="ARBA" id="ARBA00022692"/>
    </source>
</evidence>
<evidence type="ECO:0000259" key="10">
    <source>
        <dbReference type="PROSITE" id="PS51779"/>
    </source>
</evidence>
<dbReference type="HAMAP" id="MF_00912">
    <property type="entry name" value="DivIB"/>
    <property type="match status" value="1"/>
</dbReference>
<comment type="caution">
    <text evidence="11">The sequence shown here is derived from an EMBL/GenBank/DDBJ whole genome shotgun (WGS) entry which is preliminary data.</text>
</comment>
<keyword evidence="7 8" id="KW-0131">Cell cycle</keyword>
<keyword evidence="2 8" id="KW-1003">Cell membrane</keyword>
<dbReference type="InterPro" id="IPR034746">
    <property type="entry name" value="POTRA"/>
</dbReference>
<evidence type="ECO:0000313" key="12">
    <source>
        <dbReference type="Proteomes" id="UP000238739"/>
    </source>
</evidence>
<dbReference type="RefSeq" id="WP_106483118.1">
    <property type="nucleotide sequence ID" value="NZ_LT984417.1"/>
</dbReference>
<organism evidence="11 12">
    <name type="scientific">Latilactobacillus fuchuensis</name>
    <dbReference type="NCBI Taxonomy" id="164393"/>
    <lineage>
        <taxon>Bacteria</taxon>
        <taxon>Bacillati</taxon>
        <taxon>Bacillota</taxon>
        <taxon>Bacilli</taxon>
        <taxon>Lactobacillales</taxon>
        <taxon>Lactobacillaceae</taxon>
        <taxon>Latilactobacillus</taxon>
    </lineage>
</organism>
<dbReference type="GO" id="GO:0005886">
    <property type="term" value="C:plasma membrane"/>
    <property type="evidence" value="ECO:0007669"/>
    <property type="project" value="UniProtKB-SubCell"/>
</dbReference>
<dbReference type="EMBL" id="OGVC01000014">
    <property type="protein sequence ID" value="SPC37963.1"/>
    <property type="molecule type" value="Genomic_DNA"/>
</dbReference>
<dbReference type="PANTHER" id="PTHR37820:SF1">
    <property type="entry name" value="CELL DIVISION PROTEIN FTSQ"/>
    <property type="match status" value="1"/>
</dbReference>
<feature type="region of interest" description="Disordered" evidence="9">
    <location>
        <begin position="30"/>
        <end position="49"/>
    </location>
</feature>
<dbReference type="InterPro" id="IPR026580">
    <property type="entry name" value="DivIB"/>
</dbReference>
<dbReference type="AlphaFoldDB" id="A0A2N9DUV4"/>
<protein>
    <recommendedName>
        <fullName evidence="8">Cell division protein DivIB</fullName>
    </recommendedName>
</protein>
<feature type="domain" description="POTRA" evidence="10">
    <location>
        <begin position="83"/>
        <end position="154"/>
    </location>
</feature>
<dbReference type="GO" id="GO:0032153">
    <property type="term" value="C:cell division site"/>
    <property type="evidence" value="ECO:0007669"/>
    <property type="project" value="UniProtKB-UniRule"/>
</dbReference>
<evidence type="ECO:0000256" key="6">
    <source>
        <dbReference type="ARBA" id="ARBA00023136"/>
    </source>
</evidence>
<comment type="subcellular location">
    <subcellularLocation>
        <location evidence="8">Cell membrane</location>
        <topology evidence="8">Single-pass type II membrane protein</topology>
    </subcellularLocation>
    <subcellularLocation>
        <location evidence="1">Membrane</location>
    </subcellularLocation>
    <text evidence="8">Localizes to the division septum.</text>
</comment>
<evidence type="ECO:0000313" key="11">
    <source>
        <dbReference type="EMBL" id="SPC37963.1"/>
    </source>
</evidence>
<dbReference type="GO" id="GO:0043093">
    <property type="term" value="P:FtsZ-dependent cytokinesis"/>
    <property type="evidence" value="ECO:0007669"/>
    <property type="project" value="UniProtKB-UniRule"/>
</dbReference>
<evidence type="ECO:0000256" key="2">
    <source>
        <dbReference type="ARBA" id="ARBA00022475"/>
    </source>
</evidence>
<comment type="function">
    <text evidence="8">Cell division protein that may be involved in stabilizing or promoting the assembly of the division complex.</text>
</comment>
<dbReference type="Gene3D" id="3.40.50.10960">
    <property type="match status" value="1"/>
</dbReference>
<dbReference type="Pfam" id="PF03799">
    <property type="entry name" value="FtsQ_DivIB_C"/>
    <property type="match status" value="1"/>
</dbReference>
<dbReference type="InterPro" id="IPR005548">
    <property type="entry name" value="Cell_div_FtsQ/DivIB_C"/>
</dbReference>
<proteinExistence type="inferred from homology"/>